<evidence type="ECO:0000313" key="1">
    <source>
        <dbReference type="EMBL" id="KIM22210.1"/>
    </source>
</evidence>
<dbReference type="EMBL" id="KN824361">
    <property type="protein sequence ID" value="KIM22210.1"/>
    <property type="molecule type" value="Genomic_DNA"/>
</dbReference>
<name>A0A0C3AC44_SERVB</name>
<evidence type="ECO:0000313" key="2">
    <source>
        <dbReference type="Proteomes" id="UP000054097"/>
    </source>
</evidence>
<keyword evidence="2" id="KW-1185">Reference proteome</keyword>
<dbReference type="Proteomes" id="UP000054097">
    <property type="component" value="Unassembled WGS sequence"/>
</dbReference>
<protein>
    <submittedName>
        <fullName evidence="1">Uncharacterized protein</fullName>
    </submittedName>
</protein>
<dbReference type="AlphaFoldDB" id="A0A0C3AC44"/>
<reference evidence="2" key="2">
    <citation type="submission" date="2015-01" db="EMBL/GenBank/DDBJ databases">
        <title>Evolutionary Origins and Diversification of the Mycorrhizal Mutualists.</title>
        <authorList>
            <consortium name="DOE Joint Genome Institute"/>
            <consortium name="Mycorrhizal Genomics Consortium"/>
            <person name="Kohler A."/>
            <person name="Kuo A."/>
            <person name="Nagy L.G."/>
            <person name="Floudas D."/>
            <person name="Copeland A."/>
            <person name="Barry K.W."/>
            <person name="Cichocki N."/>
            <person name="Veneault-Fourrey C."/>
            <person name="LaButti K."/>
            <person name="Lindquist E.A."/>
            <person name="Lipzen A."/>
            <person name="Lundell T."/>
            <person name="Morin E."/>
            <person name="Murat C."/>
            <person name="Riley R."/>
            <person name="Ohm R."/>
            <person name="Sun H."/>
            <person name="Tunlid A."/>
            <person name="Henrissat B."/>
            <person name="Grigoriev I.V."/>
            <person name="Hibbett D.S."/>
            <person name="Martin F."/>
        </authorList>
    </citation>
    <scope>NUCLEOTIDE SEQUENCE [LARGE SCALE GENOMIC DNA]</scope>
    <source>
        <strain evidence="2">MAFF 305830</strain>
    </source>
</reference>
<sequence length="72" mass="8410">MSSQNIVSHAFSMTRIVLPPLTTTLPSSLRFFDEYRRLNLPRGPQLSRRPATWVKNGVMSKMRNKSYESRIR</sequence>
<reference evidence="1 2" key="1">
    <citation type="submission" date="2014-04" db="EMBL/GenBank/DDBJ databases">
        <authorList>
            <consortium name="DOE Joint Genome Institute"/>
            <person name="Kuo A."/>
            <person name="Zuccaro A."/>
            <person name="Kohler A."/>
            <person name="Nagy L.G."/>
            <person name="Floudas D."/>
            <person name="Copeland A."/>
            <person name="Barry K.W."/>
            <person name="Cichocki N."/>
            <person name="Veneault-Fourrey C."/>
            <person name="LaButti K."/>
            <person name="Lindquist E.A."/>
            <person name="Lipzen A."/>
            <person name="Lundell T."/>
            <person name="Morin E."/>
            <person name="Murat C."/>
            <person name="Sun H."/>
            <person name="Tunlid A."/>
            <person name="Henrissat B."/>
            <person name="Grigoriev I.V."/>
            <person name="Hibbett D.S."/>
            <person name="Martin F."/>
            <person name="Nordberg H.P."/>
            <person name="Cantor M.N."/>
            <person name="Hua S.X."/>
        </authorList>
    </citation>
    <scope>NUCLEOTIDE SEQUENCE [LARGE SCALE GENOMIC DNA]</scope>
    <source>
        <strain evidence="1 2">MAFF 305830</strain>
    </source>
</reference>
<accession>A0A0C3AC44</accession>
<gene>
    <name evidence="1" type="ORF">M408DRAFT_292830</name>
</gene>
<dbReference type="HOGENOM" id="CLU_2723807_0_0_1"/>
<proteinExistence type="predicted"/>
<organism evidence="1 2">
    <name type="scientific">Serendipita vermifera MAFF 305830</name>
    <dbReference type="NCBI Taxonomy" id="933852"/>
    <lineage>
        <taxon>Eukaryota</taxon>
        <taxon>Fungi</taxon>
        <taxon>Dikarya</taxon>
        <taxon>Basidiomycota</taxon>
        <taxon>Agaricomycotina</taxon>
        <taxon>Agaricomycetes</taxon>
        <taxon>Sebacinales</taxon>
        <taxon>Serendipitaceae</taxon>
        <taxon>Serendipita</taxon>
    </lineage>
</organism>